<dbReference type="AlphaFoldDB" id="A0A1I4J925"/>
<comment type="subcellular location">
    <subcellularLocation>
        <location evidence="1">Cell membrane</location>
        <topology evidence="1">Multi-pass membrane protein</topology>
    </subcellularLocation>
</comment>
<accession>A0A1I4J925</accession>
<evidence type="ECO:0000256" key="5">
    <source>
        <dbReference type="ARBA" id="ARBA00023136"/>
    </source>
</evidence>
<dbReference type="PANTHER" id="PTHR10010:SF46">
    <property type="entry name" value="SODIUM-DEPENDENT PHOSPHATE TRANSPORT PROTEIN 2B"/>
    <property type="match status" value="1"/>
</dbReference>
<sequence length="605" mass="65071">MNRSIPVLLALALLLIGFWVYPDIQEIAAGLAMFLLGMSLLEQGFQNFSGGGLERILERSTASTPKALGLGIVATALMQSSSLITVITISFLSAGMITLLGGIGIIFGANIGTTTGAWLIAGIGLKIDIAAYALPMIAISGVLGFAPGKYLEGTGRVLGGIGFLFLGIYFMKEGFDEISGQMDLASLAMTGVAGLIVYAIVGALMTVVMQSSHATMVLVITALAASQVTYENALALAIGSNVGTTVTALIGAISANYQGRRLALAHLLFNGITATVALIFIVPLASAVRELSDSVGIAEDDFTLRLAMFHTLFNVLGVGLMLPFARQLVGFLERQIPEPKVDISVPHFLNDDVLLFPETAAEALRNETLHLLSNTTRLVASDIGVTVEDLRKCTDIAGDISTSLFARSPGITYETRVKPLYGAILKFAARLNASELPPHMSDHLFDLREAAGRLSRAAKDAEHLRRNTEFYATHPSGKASRLYNDLRAQISRILIELDAMSEADPETRSSLWLDDERVEIRRHRSALTEEVEQAIRDERISTTAATSFLNDARTAHHLMDNLLEAARTCYGETDPALAEIEQLLTIEEDEAEDIGQSQHIAQKEA</sequence>
<keyword evidence="9" id="KW-1185">Reference proteome</keyword>
<proteinExistence type="predicted"/>
<dbReference type="STRING" id="254406.SAMN04488042_101924"/>
<feature type="transmembrane region" description="Helical" evidence="7">
    <location>
        <begin position="153"/>
        <end position="172"/>
    </location>
</feature>
<evidence type="ECO:0000256" key="1">
    <source>
        <dbReference type="ARBA" id="ARBA00004651"/>
    </source>
</evidence>
<evidence type="ECO:0000256" key="6">
    <source>
        <dbReference type="SAM" id="Coils"/>
    </source>
</evidence>
<keyword evidence="2" id="KW-1003">Cell membrane</keyword>
<evidence type="ECO:0000256" key="4">
    <source>
        <dbReference type="ARBA" id="ARBA00022989"/>
    </source>
</evidence>
<dbReference type="Proteomes" id="UP000199144">
    <property type="component" value="Unassembled WGS sequence"/>
</dbReference>
<reference evidence="8 9" key="1">
    <citation type="submission" date="2016-10" db="EMBL/GenBank/DDBJ databases">
        <authorList>
            <person name="de Groot N.N."/>
        </authorList>
    </citation>
    <scope>NUCLEOTIDE SEQUENCE [LARGE SCALE GENOMIC DNA]</scope>
    <source>
        <strain evidence="8 9">DSM 15283</strain>
    </source>
</reference>
<feature type="coiled-coil region" evidence="6">
    <location>
        <begin position="447"/>
        <end position="503"/>
    </location>
</feature>
<dbReference type="NCBIfam" id="NF037997">
    <property type="entry name" value="Na_Pi_symport"/>
    <property type="match status" value="1"/>
</dbReference>
<keyword evidence="5 7" id="KW-0472">Membrane</keyword>
<keyword evidence="3 7" id="KW-0812">Transmembrane</keyword>
<dbReference type="RefSeq" id="WP_093091295.1">
    <property type="nucleotide sequence ID" value="NZ_FOTQ01000001.1"/>
</dbReference>
<dbReference type="PANTHER" id="PTHR10010">
    <property type="entry name" value="SOLUTE CARRIER FAMILY 34 SODIUM PHOSPHATE , MEMBER 2-RELATED"/>
    <property type="match status" value="1"/>
</dbReference>
<evidence type="ECO:0000313" key="9">
    <source>
        <dbReference type="Proteomes" id="UP000199144"/>
    </source>
</evidence>
<evidence type="ECO:0000256" key="7">
    <source>
        <dbReference type="SAM" id="Phobius"/>
    </source>
</evidence>
<dbReference type="GO" id="GO:0005436">
    <property type="term" value="F:sodium:phosphate symporter activity"/>
    <property type="evidence" value="ECO:0007669"/>
    <property type="project" value="InterPro"/>
</dbReference>
<keyword evidence="4 7" id="KW-1133">Transmembrane helix</keyword>
<name>A0A1I4J925_9RHOB</name>
<evidence type="ECO:0000256" key="2">
    <source>
        <dbReference type="ARBA" id="ARBA00022475"/>
    </source>
</evidence>
<dbReference type="InterPro" id="IPR003841">
    <property type="entry name" value="Na/Pi_transpt"/>
</dbReference>
<feature type="transmembrane region" description="Helical" evidence="7">
    <location>
        <begin position="184"/>
        <end position="207"/>
    </location>
</feature>
<feature type="transmembrane region" description="Helical" evidence="7">
    <location>
        <begin position="236"/>
        <end position="255"/>
    </location>
</feature>
<dbReference type="GO" id="GO:0005886">
    <property type="term" value="C:plasma membrane"/>
    <property type="evidence" value="ECO:0007669"/>
    <property type="project" value="UniProtKB-SubCell"/>
</dbReference>
<feature type="transmembrane region" description="Helical" evidence="7">
    <location>
        <begin position="267"/>
        <end position="286"/>
    </location>
</feature>
<evidence type="ECO:0000313" key="8">
    <source>
        <dbReference type="EMBL" id="SFL63050.1"/>
    </source>
</evidence>
<dbReference type="GO" id="GO:0044341">
    <property type="term" value="P:sodium-dependent phosphate transport"/>
    <property type="evidence" value="ECO:0007669"/>
    <property type="project" value="InterPro"/>
</dbReference>
<evidence type="ECO:0000256" key="3">
    <source>
        <dbReference type="ARBA" id="ARBA00022692"/>
    </source>
</evidence>
<protein>
    <submittedName>
        <fullName evidence="8">Phosphate:Na+ symporter</fullName>
    </submittedName>
</protein>
<dbReference type="EMBL" id="FOTQ01000001">
    <property type="protein sequence ID" value="SFL63050.1"/>
    <property type="molecule type" value="Genomic_DNA"/>
</dbReference>
<gene>
    <name evidence="8" type="ORF">SAMN04488042_101924</name>
</gene>
<organism evidence="8 9">
    <name type="scientific">Shimia aestuarii</name>
    <dbReference type="NCBI Taxonomy" id="254406"/>
    <lineage>
        <taxon>Bacteria</taxon>
        <taxon>Pseudomonadati</taxon>
        <taxon>Pseudomonadota</taxon>
        <taxon>Alphaproteobacteria</taxon>
        <taxon>Rhodobacterales</taxon>
        <taxon>Roseobacteraceae</taxon>
    </lineage>
</organism>
<dbReference type="OrthoDB" id="9763003at2"/>
<dbReference type="Pfam" id="PF02690">
    <property type="entry name" value="Na_Pi_cotrans"/>
    <property type="match status" value="2"/>
</dbReference>
<feature type="transmembrane region" description="Helical" evidence="7">
    <location>
        <begin position="306"/>
        <end position="325"/>
    </location>
</feature>
<keyword evidence="6" id="KW-0175">Coiled coil</keyword>